<keyword evidence="5" id="KW-1185">Reference proteome</keyword>
<evidence type="ECO:0000259" key="3">
    <source>
        <dbReference type="PROSITE" id="PS50977"/>
    </source>
</evidence>
<proteinExistence type="predicted"/>
<dbReference type="InterPro" id="IPR050624">
    <property type="entry name" value="HTH-type_Tx_Regulator"/>
</dbReference>
<evidence type="ECO:0000256" key="1">
    <source>
        <dbReference type="ARBA" id="ARBA00023125"/>
    </source>
</evidence>
<evidence type="ECO:0000313" key="5">
    <source>
        <dbReference type="Proteomes" id="UP000245627"/>
    </source>
</evidence>
<dbReference type="RefSeq" id="WP_116775262.1">
    <property type="nucleotide sequence ID" value="NZ_QDKG01000002.1"/>
</dbReference>
<dbReference type="InterPro" id="IPR023772">
    <property type="entry name" value="DNA-bd_HTH_TetR-type_CS"/>
</dbReference>
<dbReference type="Pfam" id="PF00440">
    <property type="entry name" value="TetR_N"/>
    <property type="match status" value="1"/>
</dbReference>
<reference evidence="4 5" key="1">
    <citation type="submission" date="2018-04" db="EMBL/GenBank/DDBJ databases">
        <title>Sphingobacterium cortibacter sp. nov.</title>
        <authorList>
            <person name="Li Y."/>
        </authorList>
    </citation>
    <scope>NUCLEOTIDE SEQUENCE [LARGE SCALE GENOMIC DNA]</scope>
    <source>
        <strain evidence="4 5">2c-3</strain>
    </source>
</reference>
<dbReference type="GO" id="GO:0003677">
    <property type="term" value="F:DNA binding"/>
    <property type="evidence" value="ECO:0007669"/>
    <property type="project" value="UniProtKB-UniRule"/>
</dbReference>
<dbReference type="EMBL" id="QDKG01000002">
    <property type="protein sequence ID" value="PVH25691.1"/>
    <property type="molecule type" value="Genomic_DNA"/>
</dbReference>
<dbReference type="SUPFAM" id="SSF46689">
    <property type="entry name" value="Homeodomain-like"/>
    <property type="match status" value="1"/>
</dbReference>
<gene>
    <name evidence="4" type="ORF">DC487_07045</name>
</gene>
<evidence type="ECO:0000313" key="4">
    <source>
        <dbReference type="EMBL" id="PVH25691.1"/>
    </source>
</evidence>
<evidence type="ECO:0000256" key="2">
    <source>
        <dbReference type="PROSITE-ProRule" id="PRU00335"/>
    </source>
</evidence>
<sequence length="180" mass="20817">MKETALSRKDRIIQTATSLFAEKGFADTSTKEISVQAGVSEALIFKHFGNKDRLLSFIIKTGYSRVVMHHKGMLTYKGAKEFLRNMILLPNKLVAEEPLFWKMQERLSHDELSRTQHEHFMKPVQSIILKAFQELGYAKPELETQYLLLVIDMLWKKEACGELQNAAELTQLIEDKYQLI</sequence>
<dbReference type="Gene3D" id="1.10.357.10">
    <property type="entry name" value="Tetracycline Repressor, domain 2"/>
    <property type="match status" value="1"/>
</dbReference>
<keyword evidence="1 2" id="KW-0238">DNA-binding</keyword>
<dbReference type="PANTHER" id="PTHR43479:SF11">
    <property type="entry name" value="ACREF_ENVCD OPERON REPRESSOR-RELATED"/>
    <property type="match status" value="1"/>
</dbReference>
<dbReference type="AlphaFoldDB" id="A0A2T8HJS4"/>
<comment type="caution">
    <text evidence="4">The sequence shown here is derived from an EMBL/GenBank/DDBJ whole genome shotgun (WGS) entry which is preliminary data.</text>
</comment>
<dbReference type="PROSITE" id="PS01081">
    <property type="entry name" value="HTH_TETR_1"/>
    <property type="match status" value="1"/>
</dbReference>
<name>A0A2T8HJS4_9SPHI</name>
<organism evidence="4 5">
    <name type="scientific">Sphingobacterium corticibacter</name>
    <dbReference type="NCBI Taxonomy" id="2171749"/>
    <lineage>
        <taxon>Bacteria</taxon>
        <taxon>Pseudomonadati</taxon>
        <taxon>Bacteroidota</taxon>
        <taxon>Sphingobacteriia</taxon>
        <taxon>Sphingobacteriales</taxon>
        <taxon>Sphingobacteriaceae</taxon>
        <taxon>Sphingobacterium</taxon>
    </lineage>
</organism>
<protein>
    <submittedName>
        <fullName evidence="4">TetR/AcrR family transcriptional regulator</fullName>
    </submittedName>
</protein>
<dbReference type="PRINTS" id="PR00455">
    <property type="entry name" value="HTHTETR"/>
</dbReference>
<dbReference type="Proteomes" id="UP000245627">
    <property type="component" value="Unassembled WGS sequence"/>
</dbReference>
<accession>A0A2T8HJS4</accession>
<feature type="domain" description="HTH tetR-type" evidence="3">
    <location>
        <begin position="6"/>
        <end position="66"/>
    </location>
</feature>
<dbReference type="OrthoDB" id="9789566at2"/>
<feature type="DNA-binding region" description="H-T-H motif" evidence="2">
    <location>
        <begin position="29"/>
        <end position="48"/>
    </location>
</feature>
<dbReference type="InterPro" id="IPR009057">
    <property type="entry name" value="Homeodomain-like_sf"/>
</dbReference>
<dbReference type="InterPro" id="IPR001647">
    <property type="entry name" value="HTH_TetR"/>
</dbReference>
<dbReference type="PANTHER" id="PTHR43479">
    <property type="entry name" value="ACREF/ENVCD OPERON REPRESSOR-RELATED"/>
    <property type="match status" value="1"/>
</dbReference>
<dbReference type="PROSITE" id="PS50977">
    <property type="entry name" value="HTH_TETR_2"/>
    <property type="match status" value="1"/>
</dbReference>